<reference evidence="1" key="1">
    <citation type="submission" date="2020-10" db="EMBL/GenBank/DDBJ databases">
        <authorList>
            <person name="Gilroy R."/>
        </authorList>
    </citation>
    <scope>NUCLEOTIDE SEQUENCE</scope>
    <source>
        <strain evidence="1">CHK197-8231</strain>
    </source>
</reference>
<protein>
    <recommendedName>
        <fullName evidence="3">Transposase</fullName>
    </recommendedName>
</protein>
<reference evidence="1" key="2">
    <citation type="journal article" date="2021" name="PeerJ">
        <title>Extensive microbial diversity within the chicken gut microbiome revealed by metagenomics and culture.</title>
        <authorList>
            <person name="Gilroy R."/>
            <person name="Ravi A."/>
            <person name="Getino M."/>
            <person name="Pursley I."/>
            <person name="Horton D.L."/>
            <person name="Alikhan N.F."/>
            <person name="Baker D."/>
            <person name="Gharbi K."/>
            <person name="Hall N."/>
            <person name="Watson M."/>
            <person name="Adriaenssens E.M."/>
            <person name="Foster-Nyarko E."/>
            <person name="Jarju S."/>
            <person name="Secka A."/>
            <person name="Antonio M."/>
            <person name="Oren A."/>
            <person name="Chaudhuri R.R."/>
            <person name="La Ragione R."/>
            <person name="Hildebrand F."/>
            <person name="Pallen M.J."/>
        </authorList>
    </citation>
    <scope>NUCLEOTIDE SEQUENCE</scope>
    <source>
        <strain evidence="1">CHK197-8231</strain>
    </source>
</reference>
<dbReference type="AlphaFoldDB" id="A0A9D1L4D4"/>
<evidence type="ECO:0008006" key="3">
    <source>
        <dbReference type="Google" id="ProtNLM"/>
    </source>
</evidence>
<proteinExistence type="predicted"/>
<evidence type="ECO:0000313" key="1">
    <source>
        <dbReference type="EMBL" id="HIU22942.1"/>
    </source>
</evidence>
<accession>A0A9D1L4D4</accession>
<gene>
    <name evidence="1" type="ORF">IAD49_05115</name>
</gene>
<name>A0A9D1L4D4_9BACT</name>
<evidence type="ECO:0000313" key="2">
    <source>
        <dbReference type="Proteomes" id="UP000824087"/>
    </source>
</evidence>
<comment type="caution">
    <text evidence="1">The sequence shown here is derived from an EMBL/GenBank/DDBJ whole genome shotgun (WGS) entry which is preliminary data.</text>
</comment>
<organism evidence="1 2">
    <name type="scientific">Candidatus Fimihabitans intestinipullorum</name>
    <dbReference type="NCBI Taxonomy" id="2840820"/>
    <lineage>
        <taxon>Bacteria</taxon>
        <taxon>Bacillati</taxon>
        <taxon>Mycoplasmatota</taxon>
        <taxon>Mycoplasmatota incertae sedis</taxon>
        <taxon>Candidatus Fimihabitans</taxon>
    </lineage>
</organism>
<dbReference type="EMBL" id="DVML01000028">
    <property type="protein sequence ID" value="HIU22942.1"/>
    <property type="molecule type" value="Genomic_DNA"/>
</dbReference>
<sequence>MKYDKKLAMKLIQDKLDHHSFLQYKEIAEITGYHPKYILKLKKEMLDGIASSTHGNKHRKPKNAISEEEEQKIISLYKKSHVSIRKFCKFYGRRSYSCVYQVLKRNGLIKE</sequence>
<dbReference type="Proteomes" id="UP000824087">
    <property type="component" value="Unassembled WGS sequence"/>
</dbReference>